<dbReference type="SFLD" id="SFLDG01135">
    <property type="entry name" value="C1.5.6:_HAD__Beta-PGM__Phospha"/>
    <property type="match status" value="1"/>
</dbReference>
<dbReference type="InterPro" id="IPR006439">
    <property type="entry name" value="HAD-SF_hydro_IA"/>
</dbReference>
<dbReference type="NCBIfam" id="TIGR01549">
    <property type="entry name" value="HAD-SF-IA-v1"/>
    <property type="match status" value="1"/>
</dbReference>
<dbReference type="Proteomes" id="UP000031189">
    <property type="component" value="Unassembled WGS sequence"/>
</dbReference>
<dbReference type="OrthoDB" id="9802350at2"/>
<organism evidence="1 2">
    <name type="scientific">Terrisporobacter othiniensis</name>
    <dbReference type="NCBI Taxonomy" id="1577792"/>
    <lineage>
        <taxon>Bacteria</taxon>
        <taxon>Bacillati</taxon>
        <taxon>Bacillota</taxon>
        <taxon>Clostridia</taxon>
        <taxon>Peptostreptococcales</taxon>
        <taxon>Peptostreptococcaceae</taxon>
        <taxon>Terrisporobacter</taxon>
    </lineage>
</organism>
<dbReference type="STRING" id="1577792.QX51_00515"/>
<dbReference type="InterPro" id="IPR011951">
    <property type="entry name" value="HAD-SF_hydro_IA_YjjG/PynA"/>
</dbReference>
<evidence type="ECO:0000313" key="1">
    <source>
        <dbReference type="EMBL" id="KHS58810.1"/>
    </source>
</evidence>
<dbReference type="EMBL" id="JWHR01000005">
    <property type="protein sequence ID" value="KHS58810.1"/>
    <property type="molecule type" value="Genomic_DNA"/>
</dbReference>
<dbReference type="InterPro" id="IPR052550">
    <property type="entry name" value="Pyrimidine_5'-ntase_YjjG"/>
</dbReference>
<dbReference type="InterPro" id="IPR036412">
    <property type="entry name" value="HAD-like_sf"/>
</dbReference>
<protein>
    <submittedName>
        <fullName evidence="1">2-haloalkanoic acid dehalogenase</fullName>
    </submittedName>
</protein>
<dbReference type="SFLD" id="SFLDS00003">
    <property type="entry name" value="Haloacid_Dehalogenase"/>
    <property type="match status" value="1"/>
</dbReference>
<dbReference type="AlphaFoldDB" id="A0A0B3WW50"/>
<dbReference type="PRINTS" id="PR00413">
    <property type="entry name" value="HADHALOGNASE"/>
</dbReference>
<dbReference type="SFLD" id="SFLDG01129">
    <property type="entry name" value="C1.5:_HAD__Beta-PGM__Phosphata"/>
    <property type="match status" value="1"/>
</dbReference>
<reference evidence="1 2" key="1">
    <citation type="submission" date="2014-12" db="EMBL/GenBank/DDBJ databases">
        <title>Draft genome sequence of Terrisporobacter sp. 08-306576, isolated from the blood culture of a bacteremia patient.</title>
        <authorList>
            <person name="Lund L.C."/>
            <person name="Sydenham T.V."/>
            <person name="Hogh S.V."/>
            <person name="Skov M.N."/>
            <person name="Kemp M."/>
            <person name="Justesen U.S."/>
        </authorList>
    </citation>
    <scope>NUCLEOTIDE SEQUENCE [LARGE SCALE GENOMIC DNA]</scope>
    <source>
        <strain evidence="1 2">08-306576</strain>
    </source>
</reference>
<keyword evidence="2" id="KW-1185">Reference proteome</keyword>
<dbReference type="Pfam" id="PF00702">
    <property type="entry name" value="Hydrolase"/>
    <property type="match status" value="1"/>
</dbReference>
<dbReference type="NCBIfam" id="TIGR02254">
    <property type="entry name" value="YjjG_YfnB"/>
    <property type="match status" value="1"/>
</dbReference>
<comment type="caution">
    <text evidence="1">The sequence shown here is derived from an EMBL/GenBank/DDBJ whole genome shotgun (WGS) entry which is preliminary data.</text>
</comment>
<dbReference type="Gene3D" id="1.10.150.240">
    <property type="entry name" value="Putative phosphatase, domain 2"/>
    <property type="match status" value="1"/>
</dbReference>
<evidence type="ECO:0000313" key="2">
    <source>
        <dbReference type="Proteomes" id="UP000031189"/>
    </source>
</evidence>
<dbReference type="RefSeq" id="WP_039677944.1">
    <property type="nucleotide sequence ID" value="NZ_JWHR01000005.1"/>
</dbReference>
<accession>A0A0B3WW50</accession>
<dbReference type="Gene3D" id="3.40.50.1000">
    <property type="entry name" value="HAD superfamily/HAD-like"/>
    <property type="match status" value="1"/>
</dbReference>
<dbReference type="SUPFAM" id="SSF56784">
    <property type="entry name" value="HAD-like"/>
    <property type="match status" value="1"/>
</dbReference>
<dbReference type="GO" id="GO:0008253">
    <property type="term" value="F:5'-nucleotidase activity"/>
    <property type="evidence" value="ECO:0007669"/>
    <property type="project" value="InterPro"/>
</dbReference>
<name>A0A0B3WW50_9FIRM</name>
<sequence length="230" mass="26670">MKYKVLIFDADETLFDFKKAEKEAFKETIIEFGIDYDESYHFETYKIINKAIWKELEQGLITQSKLKIERFKRLSDKLQIAFDEVEFANVYMKHLANGSFLFEDSMDLVESIKDKYTLVIVTNGLTVVQEKRIKQSSIAKYFKDIVISENVGVSKPNPGIFEYTLKDMTDISKNEVLMIGDSLSSDIQGGTNFEIDTCWYNPNKVENKTNLKPTYEVCSLKELKNLLLNI</sequence>
<dbReference type="InterPro" id="IPR023198">
    <property type="entry name" value="PGP-like_dom2"/>
</dbReference>
<dbReference type="NCBIfam" id="NF006976">
    <property type="entry name" value="PRK09449.1"/>
    <property type="match status" value="1"/>
</dbReference>
<dbReference type="PANTHER" id="PTHR47478">
    <property type="match status" value="1"/>
</dbReference>
<gene>
    <name evidence="1" type="ORF">QX51_00515</name>
</gene>
<dbReference type="InterPro" id="IPR023214">
    <property type="entry name" value="HAD_sf"/>
</dbReference>
<proteinExistence type="predicted"/>
<dbReference type="PANTHER" id="PTHR47478:SF1">
    <property type="entry name" value="PYRIMIDINE 5'-NUCLEOTIDASE YJJG"/>
    <property type="match status" value="1"/>
</dbReference>